<organism evidence="2">
    <name type="scientific">Oryza nivara</name>
    <name type="common">Indian wild rice</name>
    <name type="synonym">Oryza sativa f. spontanea</name>
    <dbReference type="NCBI Taxonomy" id="4536"/>
    <lineage>
        <taxon>Eukaryota</taxon>
        <taxon>Viridiplantae</taxon>
        <taxon>Streptophyta</taxon>
        <taxon>Embryophyta</taxon>
        <taxon>Tracheophyta</taxon>
        <taxon>Spermatophyta</taxon>
        <taxon>Magnoliopsida</taxon>
        <taxon>Liliopsida</taxon>
        <taxon>Poales</taxon>
        <taxon>Poaceae</taxon>
        <taxon>BOP clade</taxon>
        <taxon>Oryzoideae</taxon>
        <taxon>Oryzeae</taxon>
        <taxon>Oryzinae</taxon>
        <taxon>Oryza</taxon>
    </lineage>
</organism>
<feature type="domain" description="F-box" evidence="1">
    <location>
        <begin position="286"/>
        <end position="336"/>
    </location>
</feature>
<dbReference type="Gene3D" id="3.80.10.10">
    <property type="entry name" value="Ribonuclease Inhibitor"/>
    <property type="match status" value="2"/>
</dbReference>
<evidence type="ECO:0000313" key="3">
    <source>
        <dbReference type="Proteomes" id="UP000006591"/>
    </source>
</evidence>
<dbReference type="OMA" id="GRWISHA"/>
<dbReference type="SMART" id="SM00256">
    <property type="entry name" value="FBOX"/>
    <property type="match status" value="2"/>
</dbReference>
<dbReference type="PROSITE" id="PS50181">
    <property type="entry name" value="FBOX"/>
    <property type="match status" value="2"/>
</dbReference>
<reference evidence="2" key="2">
    <citation type="submission" date="2018-04" db="EMBL/GenBank/DDBJ databases">
        <title>OnivRS2 (Oryza nivara Reference Sequence Version 2).</title>
        <authorList>
            <person name="Zhang J."/>
            <person name="Kudrna D."/>
            <person name="Lee S."/>
            <person name="Talag J."/>
            <person name="Rajasekar S."/>
            <person name="Welchert J."/>
            <person name="Hsing Y.-I."/>
            <person name="Wing R.A."/>
        </authorList>
    </citation>
    <scope>NUCLEOTIDE SEQUENCE [LARGE SCALE GENOMIC DNA]</scope>
    <source>
        <strain evidence="2">SL10</strain>
    </source>
</reference>
<dbReference type="Gramene" id="ONIVA04G26320.8">
    <property type="protein sequence ID" value="ONIVA04G26320.8"/>
    <property type="gene ID" value="ONIVA04G26320"/>
</dbReference>
<dbReference type="FunFam" id="1.20.1280.50:FF:000063">
    <property type="entry name" value="F-box domain containing protein, expressed"/>
    <property type="match status" value="2"/>
</dbReference>
<dbReference type="InterPro" id="IPR032675">
    <property type="entry name" value="LRR_dom_sf"/>
</dbReference>
<keyword evidence="3" id="KW-1185">Reference proteome</keyword>
<dbReference type="FunFam" id="3.80.10.10:FF:000602">
    <property type="entry name" value="F-box domain containing protein, expressed"/>
    <property type="match status" value="1"/>
</dbReference>
<evidence type="ECO:0000313" key="2">
    <source>
        <dbReference type="EnsemblPlants" id="ONIVA04G26320.8"/>
    </source>
</evidence>
<dbReference type="Pfam" id="PF00646">
    <property type="entry name" value="F-box"/>
    <property type="match status" value="2"/>
</dbReference>
<dbReference type="CDD" id="cd22160">
    <property type="entry name" value="F-box_AtFBL13-like"/>
    <property type="match status" value="2"/>
</dbReference>
<name>A0A0E0H6U1_ORYNI</name>
<dbReference type="EnsemblPlants" id="ONIVA04G26320.8">
    <property type="protein sequence ID" value="ONIVA04G26320.8"/>
    <property type="gene ID" value="ONIVA04G26320"/>
</dbReference>
<evidence type="ECO:0000259" key="1">
    <source>
        <dbReference type="PROSITE" id="PS50181"/>
    </source>
</evidence>
<dbReference type="SUPFAM" id="SSF52047">
    <property type="entry name" value="RNI-like"/>
    <property type="match status" value="2"/>
</dbReference>
<dbReference type="InterPro" id="IPR036047">
    <property type="entry name" value="F-box-like_dom_sf"/>
</dbReference>
<dbReference type="PANTHER" id="PTHR34223:SF26">
    <property type="entry name" value="OS02G0188900 PROTEIN"/>
    <property type="match status" value="1"/>
</dbReference>
<dbReference type="AlphaFoldDB" id="A0A0E0H6U1"/>
<dbReference type="Gene3D" id="1.20.1280.50">
    <property type="match status" value="2"/>
</dbReference>
<dbReference type="Proteomes" id="UP000006591">
    <property type="component" value="Chromosome 4"/>
</dbReference>
<feature type="domain" description="F-box" evidence="1">
    <location>
        <begin position="702"/>
        <end position="752"/>
    </location>
</feature>
<dbReference type="SUPFAM" id="SSF81383">
    <property type="entry name" value="F-box domain"/>
    <property type="match status" value="2"/>
</dbReference>
<accession>A0A0E0H6U1</accession>
<sequence length="1111" mass="127971">MELSFNSFLDKVLKLRDPAASIRTFCFKFYRLTRTLLCCLLNHYSAFACRFLTTINFFSVAMKQGFFKQLEKGCPSLENLSLDECIIVDSDISSQTLKVLSIIDTWFSWKDKTTISTPSVTIFSLWWPLSGTLVFYNMPLLVNSLLVLHVEQASSYFCQNLRSLSAAKNLTCQFYYCWKKSPILEKLTLELEKHRWGKTSQRMIGELEERSFTCEHLTSVKVKCLADDPLVKGVVNFFVKMGLTSAQGIHLVLALLYSNQDAPHAHHLFDEMPLRARPPMEDAAGRDRLSDLPDEILHRIMSFLNARQAVQTCVLSRRWRNLWHTVPCINADFVEFDSIGYQGPEVPFKRFVNRLLEFRDPASVIDTFLLKYAMPDRLDGYKASNEEANRWIGHALQKQARILEVAVFFFPLDLDHSVFTSFYLRRIEFSHVYLRKGFFEQIETGCPLLEDLLLHQCFIWDGEISSQTLKVLTVDATELYTVKEMSISTPNLTSLTLSGLEYPKAVLKDMPLLVTASVSVTFDALNFDGYYDANDLRQYLWGLSAVRNLEFHYEGAELMIANNSQWCPEFVDVVNLTLGEWCLDANFHALIVFLQNSPRLVKLTLKLAKDRWTTPQRIIGELEERSFTCEHLKIVEVICLENDPQVIGVEDFFVRSGMTSVQFHIKHWRKDEEYNFPHQHAHQLFDEMPPRALPPVEDDAGRDWLGDLPEEVLHHIMSFLDARQAVRTCVLSRRWRNLWRTVPCINADFDEFDLVFYQGDDEDYDDVLAFKRFVNRLLELRDPTAMTDTFWLRYTTRPEGNTYSNEDAYGWISHALQKQARVLEVVVFCCLFELDHSVFTSCYLRRIAFSGIVLCKGFFAQLEAGCPALEDLFLHQCGVHDDEISSHTLKVLTFDSVFFYMPMDTVEFTLLNKTSISLPSVTSLTISTPEGFTPILKDTASLVTASVSVSVTMSSFRFRFDANDLGQYLQSLSGVTNLEFNYQGSKLTIENHLQWCPEFLNVVNLTLGQWCLDSNFYALIVFLQNSPRLEKLTLKLEKSNMRISRRIIGELTEISFTCEHLNTVEVICSENDPQLITVQDFFVSSGMTSVQFHIKHWSPYANDLPAFIRSI</sequence>
<dbReference type="FunFam" id="3.80.10.10:FF:001155">
    <property type="entry name" value="F-box domain containing protein, expressed"/>
    <property type="match status" value="1"/>
</dbReference>
<reference evidence="2" key="1">
    <citation type="submission" date="2015-04" db="UniProtKB">
        <authorList>
            <consortium name="EnsemblPlants"/>
        </authorList>
    </citation>
    <scope>IDENTIFICATION</scope>
    <source>
        <strain evidence="2">SL10</strain>
    </source>
</reference>
<dbReference type="InterPro" id="IPR001810">
    <property type="entry name" value="F-box_dom"/>
</dbReference>
<dbReference type="InterPro" id="IPR053197">
    <property type="entry name" value="F-box_SCFL_complex_component"/>
</dbReference>
<protein>
    <recommendedName>
        <fullName evidence="1">F-box domain-containing protein</fullName>
    </recommendedName>
</protein>
<proteinExistence type="predicted"/>
<dbReference type="InterPro" id="IPR053781">
    <property type="entry name" value="F-box_AtFBL13-like"/>
</dbReference>
<dbReference type="PANTHER" id="PTHR34223">
    <property type="entry name" value="OS11G0201299 PROTEIN"/>
    <property type="match status" value="1"/>
</dbReference>